<evidence type="ECO:0000313" key="1">
    <source>
        <dbReference type="EMBL" id="MBQ0600919.1"/>
    </source>
</evidence>
<dbReference type="AlphaFoldDB" id="A0AAP2BIE9"/>
<organism evidence="1 2">
    <name type="scientific">Klebsiella oxytoca</name>
    <dbReference type="NCBI Taxonomy" id="571"/>
    <lineage>
        <taxon>Bacteria</taxon>
        <taxon>Pseudomonadati</taxon>
        <taxon>Pseudomonadota</taxon>
        <taxon>Gammaproteobacteria</taxon>
        <taxon>Enterobacterales</taxon>
        <taxon>Enterobacteriaceae</taxon>
        <taxon>Klebsiella/Raoultella group</taxon>
        <taxon>Klebsiella</taxon>
    </lineage>
</organism>
<protein>
    <submittedName>
        <fullName evidence="1">Uncharacterized protein</fullName>
    </submittedName>
</protein>
<dbReference type="Proteomes" id="UP000673434">
    <property type="component" value="Unassembled WGS sequence"/>
</dbReference>
<comment type="caution">
    <text evidence="1">The sequence shown here is derived from an EMBL/GenBank/DDBJ whole genome shotgun (WGS) entry which is preliminary data.</text>
</comment>
<dbReference type="EMBL" id="JAGKON010000013">
    <property type="protein sequence ID" value="MBQ0600919.1"/>
    <property type="molecule type" value="Genomic_DNA"/>
</dbReference>
<proteinExistence type="predicted"/>
<sequence>MNDKNFNVDFEKSDTIDALTERFESDLSSRGFRLDKDSKGFYISELTQSALLGFSLCFTYLSIKEKNKDSITGNNDNEIADKVDLPDVIPAVDEEKKEQVFFLEDDSDEVADGFTVISEPIKRSFNKILYPLKSDATKHAALVSKDRCIPMWIHPANAEEGWHISSHGFAISRRPDIPVTVRMLDQRQIYYGFAPSGIAKKMQPSVVARIAYSGSVFTQNSEYFNENILMAWMREQSDPALVISIDKGTRDERSERLTYIQDTIKEVLGYSSYYRWITRDTVVIAVSHDEYDYGEARERVQNPHWMLKTMSWPNTFILKEIKP</sequence>
<reference evidence="1 2" key="1">
    <citation type="submission" date="2021-03" db="EMBL/GenBank/DDBJ databases">
        <authorList>
            <person name="Stanton E."/>
        </authorList>
    </citation>
    <scope>NUCLEOTIDE SEQUENCE [LARGE SCALE GENOMIC DNA]</scope>
    <source>
        <strain evidence="1 2">2020EL-00037</strain>
    </source>
</reference>
<gene>
    <name evidence="1" type="ORF">J7S78_14060</name>
</gene>
<name>A0AAP2BIE9_KLEOX</name>
<evidence type="ECO:0000313" key="2">
    <source>
        <dbReference type="Proteomes" id="UP000673434"/>
    </source>
</evidence>
<accession>A0AAP2BIE9</accession>
<keyword evidence="2" id="KW-1185">Reference proteome</keyword>
<dbReference type="RefSeq" id="WP_210846320.1">
    <property type="nucleotide sequence ID" value="NZ_JAGKON010000013.1"/>
</dbReference>